<dbReference type="GO" id="GO:0005794">
    <property type="term" value="C:Golgi apparatus"/>
    <property type="evidence" value="ECO:0007669"/>
    <property type="project" value="TreeGrafter"/>
</dbReference>
<dbReference type="Pfam" id="PF11051">
    <property type="entry name" value="Mannosyl_trans3"/>
    <property type="match status" value="1"/>
</dbReference>
<evidence type="ECO:0000256" key="9">
    <source>
        <dbReference type="ARBA" id="ARBA00023180"/>
    </source>
</evidence>
<dbReference type="SUPFAM" id="SSF53448">
    <property type="entry name" value="Nucleotide-diphospho-sugar transferases"/>
    <property type="match status" value="1"/>
</dbReference>
<dbReference type="AlphaFoldDB" id="A0A976FLV3"/>
<dbReference type="PANTHER" id="PTHR31392:SF1">
    <property type="entry name" value="ALPHA-1,3-MANNOSYLTRANSFERASE MNN1-RELATED"/>
    <property type="match status" value="1"/>
</dbReference>
<keyword evidence="3" id="KW-0328">Glycosyltransferase</keyword>
<name>A0A976FLV3_BRELC</name>
<evidence type="ECO:0008006" key="13">
    <source>
        <dbReference type="Google" id="ProtNLM"/>
    </source>
</evidence>
<evidence type="ECO:0000256" key="4">
    <source>
        <dbReference type="ARBA" id="ARBA00022679"/>
    </source>
</evidence>
<organism evidence="11 12">
    <name type="scientific">Bremia lactucae</name>
    <name type="common">Lettuce downy mildew</name>
    <dbReference type="NCBI Taxonomy" id="4779"/>
    <lineage>
        <taxon>Eukaryota</taxon>
        <taxon>Sar</taxon>
        <taxon>Stramenopiles</taxon>
        <taxon>Oomycota</taxon>
        <taxon>Peronosporomycetes</taxon>
        <taxon>Peronosporales</taxon>
        <taxon>Peronosporaceae</taxon>
        <taxon>Bremia</taxon>
    </lineage>
</organism>
<keyword evidence="7 10" id="KW-1133">Transmembrane helix</keyword>
<dbReference type="RefSeq" id="XP_067818475.1">
    <property type="nucleotide sequence ID" value="XM_067967853.1"/>
</dbReference>
<reference evidence="11 12" key="1">
    <citation type="journal article" date="2021" name="Genome Biol.">
        <title>AFLAP: assembly-free linkage analysis pipeline using k-mers from genome sequencing data.</title>
        <authorList>
            <person name="Fletcher K."/>
            <person name="Zhang L."/>
            <person name="Gil J."/>
            <person name="Han R."/>
            <person name="Cavanaugh K."/>
            <person name="Michelmore R."/>
        </authorList>
    </citation>
    <scope>NUCLEOTIDE SEQUENCE [LARGE SCALE GENOMIC DNA]</scope>
    <source>
        <strain evidence="11 12">SF5</strain>
    </source>
</reference>
<keyword evidence="8 10" id="KW-0472">Membrane</keyword>
<feature type="transmembrane region" description="Helical" evidence="10">
    <location>
        <begin position="33"/>
        <end position="55"/>
    </location>
</feature>
<dbReference type="PANTHER" id="PTHR31392">
    <property type="entry name" value="ALPHA-1,3-MANNOSYLTRANSFERASE MNN1-RELATED"/>
    <property type="match status" value="1"/>
</dbReference>
<evidence type="ECO:0000313" key="12">
    <source>
        <dbReference type="Proteomes" id="UP000294530"/>
    </source>
</evidence>
<gene>
    <name evidence="11" type="ORF">CCR75_009816</name>
</gene>
<evidence type="ECO:0000256" key="5">
    <source>
        <dbReference type="ARBA" id="ARBA00022692"/>
    </source>
</evidence>
<keyword evidence="5 10" id="KW-0812">Transmembrane</keyword>
<keyword evidence="9" id="KW-0325">Glycoprotein</keyword>
<dbReference type="GeneID" id="94353524"/>
<sequence>MASNWKRDFNCTFLQQYMKSGIIATPPHRPRELLIFLYLLVIVGIWVAAWTIGYLDFDVSSSTREYTKGFSSTQRSFRPSRHNWVRQHPQSPYYKRSYHFDSSVSRDRAIVLCLADSIMAMGLSLIRELRCFGNQDLVQVYHCGANELSAKSQELLLSLDNRLEMVDACSDLVHRNLFTENMAKKFQNWYIKLLAMYHTDVRHVMLMDADDIFLADPAQLRELDGYKQTGTLFFYDRVVRCTRFLAMKDHNESYLNRLFRTFPYDEFNITEGEHVSDQTKESFAYNGKSCHEMDSSLVLIDKSLVSSRVFDVMFWFFTKERFRIRYSFGDKETFWLSFEIAHEPYFFSPWGVSVVSSTPNEDLEKHPDTLCGSILQYMPVESRQSEVLYLNGKALIAPYPQGVKLLQMASLTQQYNAFPTHMTPRQRRTEIRPTKLKLPIHCLTGLGSTPLPQKFFQLLLRRQLHFLGIMTGVLGPLTLCEL</sequence>
<accession>A0A976FLV3</accession>
<keyword evidence="6" id="KW-0735">Signal-anchor</keyword>
<keyword evidence="12" id="KW-1185">Reference proteome</keyword>
<evidence type="ECO:0000256" key="7">
    <source>
        <dbReference type="ARBA" id="ARBA00022989"/>
    </source>
</evidence>
<dbReference type="OrthoDB" id="430354at2759"/>
<comment type="subcellular location">
    <subcellularLocation>
        <location evidence="1">Membrane</location>
        <topology evidence="1">Single-pass type II membrane protein</topology>
    </subcellularLocation>
</comment>
<dbReference type="GO" id="GO:0016020">
    <property type="term" value="C:membrane"/>
    <property type="evidence" value="ECO:0007669"/>
    <property type="project" value="UniProtKB-SubCell"/>
</dbReference>
<evidence type="ECO:0000313" key="11">
    <source>
        <dbReference type="EMBL" id="TDH68976.1"/>
    </source>
</evidence>
<evidence type="ECO:0000256" key="6">
    <source>
        <dbReference type="ARBA" id="ARBA00022968"/>
    </source>
</evidence>
<protein>
    <recommendedName>
        <fullName evidence="13">Nucleotide-diphospho-sugar transferase domain-containing protein</fullName>
    </recommendedName>
</protein>
<dbReference type="Gene3D" id="3.90.550.10">
    <property type="entry name" value="Spore Coat Polysaccharide Biosynthesis Protein SpsA, Chain A"/>
    <property type="match status" value="1"/>
</dbReference>
<comment type="caution">
    <text evidence="11">The sequence shown here is derived from an EMBL/GenBank/DDBJ whole genome shotgun (WGS) entry which is preliminary data.</text>
</comment>
<proteinExistence type="inferred from homology"/>
<dbReference type="InterPro" id="IPR029044">
    <property type="entry name" value="Nucleotide-diphossugar_trans"/>
</dbReference>
<dbReference type="GO" id="GO:0000033">
    <property type="term" value="F:alpha-1,3-mannosyltransferase activity"/>
    <property type="evidence" value="ECO:0007669"/>
    <property type="project" value="TreeGrafter"/>
</dbReference>
<dbReference type="EMBL" id="SHOA02000016">
    <property type="protein sequence ID" value="TDH68976.1"/>
    <property type="molecule type" value="Genomic_DNA"/>
</dbReference>
<evidence type="ECO:0000256" key="2">
    <source>
        <dbReference type="ARBA" id="ARBA00009105"/>
    </source>
</evidence>
<dbReference type="KEGG" id="blac:94353524"/>
<dbReference type="InterPro" id="IPR022751">
    <property type="entry name" value="Alpha_mannosyltransferase"/>
</dbReference>
<evidence type="ECO:0000256" key="8">
    <source>
        <dbReference type="ARBA" id="ARBA00023136"/>
    </source>
</evidence>
<dbReference type="Proteomes" id="UP000294530">
    <property type="component" value="Unassembled WGS sequence"/>
</dbReference>
<dbReference type="GO" id="GO:0006493">
    <property type="term" value="P:protein O-linked glycosylation"/>
    <property type="evidence" value="ECO:0007669"/>
    <property type="project" value="TreeGrafter"/>
</dbReference>
<keyword evidence="4" id="KW-0808">Transferase</keyword>
<evidence type="ECO:0000256" key="3">
    <source>
        <dbReference type="ARBA" id="ARBA00022676"/>
    </source>
</evidence>
<evidence type="ECO:0000256" key="10">
    <source>
        <dbReference type="SAM" id="Phobius"/>
    </source>
</evidence>
<comment type="similarity">
    <text evidence="2">Belongs to the MNN1/MNT family.</text>
</comment>
<evidence type="ECO:0000256" key="1">
    <source>
        <dbReference type="ARBA" id="ARBA00004606"/>
    </source>
</evidence>